<dbReference type="RefSeq" id="WP_260218335.1">
    <property type="nucleotide sequence ID" value="NZ_JAJAGO010000006.1"/>
</dbReference>
<organism evidence="1 2">
    <name type="scientific">Streptomyces gossypii</name>
    <dbReference type="NCBI Taxonomy" id="2883101"/>
    <lineage>
        <taxon>Bacteria</taxon>
        <taxon>Bacillati</taxon>
        <taxon>Actinomycetota</taxon>
        <taxon>Actinomycetes</taxon>
        <taxon>Kitasatosporales</taxon>
        <taxon>Streptomycetaceae</taxon>
        <taxon>Streptomyces</taxon>
    </lineage>
</organism>
<evidence type="ECO:0000313" key="2">
    <source>
        <dbReference type="Proteomes" id="UP001156389"/>
    </source>
</evidence>
<keyword evidence="2" id="KW-1185">Reference proteome</keyword>
<protein>
    <submittedName>
        <fullName evidence="1">Uncharacterized protein</fullName>
    </submittedName>
</protein>
<sequence length="230" mass="23684">MSGWFAQVRLSGAPAGAGACAGAVPPRRPLAGRANRRTLLARTDGAAWCATVRPLGVPWAPYTGTVPQSSGDHDRWSGDVHLWAEPGTGGGDRWAESADVLHAALPALPRQAGPRAQALLAGYPGALLASVGLLRDGGCLTWCRAGWSLLARPVPGAALTRDQRVCLVSFLHAWLAGGRAVASLRSLSLSGRSDVRAEGCADGRAGRGSRPAAGTTVAGHTEVSLAYRKS</sequence>
<accession>A0ABT2JT21</accession>
<dbReference type="EMBL" id="JAJAGO010000006">
    <property type="protein sequence ID" value="MCT2591008.1"/>
    <property type="molecule type" value="Genomic_DNA"/>
</dbReference>
<name>A0ABT2JT21_9ACTN</name>
<proteinExistence type="predicted"/>
<gene>
    <name evidence="1" type="ORF">LHJ74_13995</name>
</gene>
<comment type="caution">
    <text evidence="1">The sequence shown here is derived from an EMBL/GenBank/DDBJ whole genome shotgun (WGS) entry which is preliminary data.</text>
</comment>
<evidence type="ECO:0000313" key="1">
    <source>
        <dbReference type="EMBL" id="MCT2591008.1"/>
    </source>
</evidence>
<reference evidence="1 2" key="1">
    <citation type="submission" date="2021-10" db="EMBL/GenBank/DDBJ databases">
        <title>Streptomyces gossypii sp. nov., isolated from soil collected from cotton field.</title>
        <authorList>
            <person name="Ge X."/>
            <person name="Chen X."/>
            <person name="Liu W."/>
        </authorList>
    </citation>
    <scope>NUCLEOTIDE SEQUENCE [LARGE SCALE GENOMIC DNA]</scope>
    <source>
        <strain evidence="1 2">N2-109</strain>
    </source>
</reference>
<dbReference type="Proteomes" id="UP001156389">
    <property type="component" value="Unassembled WGS sequence"/>
</dbReference>